<dbReference type="InterPro" id="IPR016185">
    <property type="entry name" value="PreATP-grasp_dom_sf"/>
</dbReference>
<evidence type="ECO:0000256" key="18">
    <source>
        <dbReference type="ARBA" id="ARBA00060592"/>
    </source>
</evidence>
<evidence type="ECO:0000256" key="24">
    <source>
        <dbReference type="PIRSR" id="PIRSR039102-2"/>
    </source>
</evidence>
<dbReference type="NCBIfam" id="NF002528">
    <property type="entry name" value="PRK01966.1-4"/>
    <property type="match status" value="1"/>
</dbReference>
<dbReference type="PROSITE" id="PS00843">
    <property type="entry name" value="DALA_DALA_LIGASE_1"/>
    <property type="match status" value="1"/>
</dbReference>
<evidence type="ECO:0000256" key="20">
    <source>
        <dbReference type="ARBA" id="ARBA00076288"/>
    </source>
</evidence>
<dbReference type="SUPFAM" id="SSF52440">
    <property type="entry name" value="PreATP-grasp domain"/>
    <property type="match status" value="1"/>
</dbReference>
<evidence type="ECO:0000256" key="17">
    <source>
        <dbReference type="ARBA" id="ARBA00047614"/>
    </source>
</evidence>
<dbReference type="PIRSF" id="PIRSF039102">
    <property type="entry name" value="Ddl/VanB"/>
    <property type="match status" value="1"/>
</dbReference>
<dbReference type="GO" id="GO:0005829">
    <property type="term" value="C:cytosol"/>
    <property type="evidence" value="ECO:0007669"/>
    <property type="project" value="TreeGrafter"/>
</dbReference>
<comment type="pathway">
    <text evidence="18">Glycan biosynthesis.</text>
</comment>
<evidence type="ECO:0000256" key="26">
    <source>
        <dbReference type="PROSITE-ProRule" id="PRU00409"/>
    </source>
</evidence>
<dbReference type="GO" id="GO:0009252">
    <property type="term" value="P:peptidoglycan biosynthetic process"/>
    <property type="evidence" value="ECO:0007669"/>
    <property type="project" value="UniProtKB-UniRule"/>
</dbReference>
<comment type="catalytic activity">
    <reaction evidence="17 22">
        <text>2 D-alanine + ATP = D-alanyl-D-alanine + ADP + phosphate + H(+)</text>
        <dbReference type="Rhea" id="RHEA:11224"/>
        <dbReference type="ChEBI" id="CHEBI:15378"/>
        <dbReference type="ChEBI" id="CHEBI:30616"/>
        <dbReference type="ChEBI" id="CHEBI:43474"/>
        <dbReference type="ChEBI" id="CHEBI:57416"/>
        <dbReference type="ChEBI" id="CHEBI:57822"/>
        <dbReference type="ChEBI" id="CHEBI:456216"/>
        <dbReference type="EC" id="6.3.2.4"/>
    </reaction>
</comment>
<comment type="cofactor">
    <cofactor evidence="25">
        <name>Mg(2+)</name>
        <dbReference type="ChEBI" id="CHEBI:18420"/>
    </cofactor>
    <cofactor evidence="25">
        <name>Mn(2+)</name>
        <dbReference type="ChEBI" id="CHEBI:29035"/>
    </cofactor>
    <text evidence="25">Binds 2 magnesium or manganese ions per subunit.</text>
</comment>
<keyword evidence="16 22" id="KW-0961">Cell wall biogenesis/degradation</keyword>
<evidence type="ECO:0000256" key="16">
    <source>
        <dbReference type="ARBA" id="ARBA00023316"/>
    </source>
</evidence>
<dbReference type="Pfam" id="PF01820">
    <property type="entry name" value="Dala_Dala_lig_N"/>
    <property type="match status" value="1"/>
</dbReference>
<dbReference type="EC" id="6.3.2.4" evidence="6 22"/>
<dbReference type="Pfam" id="PF07478">
    <property type="entry name" value="Dala_Dala_lig_C"/>
    <property type="match status" value="1"/>
</dbReference>
<accession>A0A4Q5MXB6</accession>
<keyword evidence="15 25" id="KW-0464">Manganese</keyword>
<name>A0A4Q5MXB6_9MICO</name>
<protein>
    <recommendedName>
        <fullName evidence="19 22">D-alanine--D-alanine ligase</fullName>
        <ecNumber evidence="6 22">6.3.2.4</ecNumber>
    </recommendedName>
    <alternativeName>
        <fullName evidence="21 22">D-Ala-D-Ala ligase</fullName>
    </alternativeName>
    <alternativeName>
        <fullName evidence="20 22">D-alanylalanine synthetase</fullName>
    </alternativeName>
</protein>
<feature type="binding site" evidence="24">
    <location>
        <begin position="213"/>
        <end position="215"/>
    </location>
    <ligand>
        <name>ATP</name>
        <dbReference type="ChEBI" id="CHEBI:30616"/>
    </ligand>
</feature>
<evidence type="ECO:0000256" key="19">
    <source>
        <dbReference type="ARBA" id="ARBA00068427"/>
    </source>
</evidence>
<gene>
    <name evidence="22" type="primary">ddl</name>
    <name evidence="29" type="ORF">EUA98_14635</name>
</gene>
<dbReference type="NCBIfam" id="NF002378">
    <property type="entry name" value="PRK01372.1"/>
    <property type="match status" value="1"/>
</dbReference>
<sequence length="394" mass="41881">MPQPQPPRTSHAAGSTEPVGPADGSPVRPRVLLLFGGRSGEHAVSCATAGGVLRAIDRAKYDVVAVGITPAGQWVLVEDDPDRWSIVDGRLPEVTDGPAHVLLPQSTAGRGLQVLAPDTVPVAIGDVDVVFPLLHGPFGEDGTVQGMLDLIDLRYVGAGVLASAVGMDKHFMKLVLAAQGIPIAPFMVLRPGDFARNPAGCTQTIEALGLPVFVKPARAGSSLGISKVSSLDDLPAAIAEAQRHDPKVIVEVGVVGREIECAVLGSVEGERPRVSQPGEIVVTNSEHGFYDFEAKYLDEASVELTCPADLPVEVIARVRDLALRTFEAIGCEGLARVDVFVTADQQVIVNEINTMPGFTPFSMYPRMWQESGLSYPDLIDELLQLALSRRLGLR</sequence>
<dbReference type="GO" id="GO:0071555">
    <property type="term" value="P:cell wall organization"/>
    <property type="evidence" value="ECO:0007669"/>
    <property type="project" value="UniProtKB-KW"/>
</dbReference>
<dbReference type="FunFam" id="3.30.1490.20:FF:000007">
    <property type="entry name" value="D-alanine--D-alanine ligase"/>
    <property type="match status" value="1"/>
</dbReference>
<dbReference type="GO" id="GO:0008360">
    <property type="term" value="P:regulation of cell shape"/>
    <property type="evidence" value="ECO:0007669"/>
    <property type="project" value="UniProtKB-KW"/>
</dbReference>
<dbReference type="GO" id="GO:0005524">
    <property type="term" value="F:ATP binding"/>
    <property type="evidence" value="ECO:0007669"/>
    <property type="project" value="UniProtKB-UniRule"/>
</dbReference>
<feature type="active site" evidence="23">
    <location>
        <position position="41"/>
    </location>
</feature>
<feature type="binding site" evidence="24">
    <location>
        <begin position="350"/>
        <end position="351"/>
    </location>
    <ligand>
        <name>ATP</name>
        <dbReference type="ChEBI" id="CHEBI:30616"/>
    </ligand>
</feature>
<dbReference type="InterPro" id="IPR011127">
    <property type="entry name" value="Dala_Dala_lig_N"/>
</dbReference>
<feature type="binding site" evidence="25">
    <location>
        <position position="351"/>
    </location>
    <ligand>
        <name>Mg(2+)</name>
        <dbReference type="ChEBI" id="CHEBI:18420"/>
        <label>1</label>
    </ligand>
</feature>
<dbReference type="InterPro" id="IPR013815">
    <property type="entry name" value="ATP_grasp_subdomain_1"/>
</dbReference>
<dbReference type="InterPro" id="IPR000291">
    <property type="entry name" value="D-Ala_lig_Van_CS"/>
</dbReference>
<comment type="subcellular location">
    <subcellularLocation>
        <location evidence="3 22">Cytoplasm</location>
    </subcellularLocation>
</comment>
<dbReference type="PROSITE" id="PS50975">
    <property type="entry name" value="ATP_GRASP"/>
    <property type="match status" value="1"/>
</dbReference>
<evidence type="ECO:0000256" key="7">
    <source>
        <dbReference type="ARBA" id="ARBA00022490"/>
    </source>
</evidence>
<evidence type="ECO:0000313" key="29">
    <source>
        <dbReference type="EMBL" id="RYV50269.1"/>
    </source>
</evidence>
<dbReference type="SUPFAM" id="SSF56059">
    <property type="entry name" value="Glutathione synthetase ATP-binding domain-like"/>
    <property type="match status" value="1"/>
</dbReference>
<feature type="binding site" evidence="24">
    <location>
        <position position="169"/>
    </location>
    <ligand>
        <name>ATP</name>
        <dbReference type="ChEBI" id="CHEBI:30616"/>
    </ligand>
</feature>
<dbReference type="GO" id="GO:0008716">
    <property type="term" value="F:D-alanine-D-alanine ligase activity"/>
    <property type="evidence" value="ECO:0007669"/>
    <property type="project" value="UniProtKB-UniRule"/>
</dbReference>
<dbReference type="EMBL" id="SDWW01000038">
    <property type="protein sequence ID" value="RYV50269.1"/>
    <property type="molecule type" value="Genomic_DNA"/>
</dbReference>
<dbReference type="UniPathway" id="UPA00219"/>
<evidence type="ECO:0000313" key="30">
    <source>
        <dbReference type="Proteomes" id="UP000293764"/>
    </source>
</evidence>
<feature type="domain" description="ATP-grasp" evidence="28">
    <location>
        <begin position="173"/>
        <end position="384"/>
    </location>
</feature>
<feature type="active site" evidence="23">
    <location>
        <position position="221"/>
    </location>
</feature>
<evidence type="ECO:0000256" key="22">
    <source>
        <dbReference type="HAMAP-Rule" id="MF_00047"/>
    </source>
</evidence>
<evidence type="ECO:0000256" key="21">
    <source>
        <dbReference type="ARBA" id="ARBA00077154"/>
    </source>
</evidence>
<proteinExistence type="inferred from homology"/>
<dbReference type="InterPro" id="IPR011095">
    <property type="entry name" value="Dala_Dala_lig_C"/>
</dbReference>
<feature type="binding site" evidence="25">
    <location>
        <position position="338"/>
    </location>
    <ligand>
        <name>Mg(2+)</name>
        <dbReference type="ChEBI" id="CHEBI:18420"/>
        <label>1</label>
    </ligand>
</feature>
<evidence type="ECO:0000256" key="12">
    <source>
        <dbReference type="ARBA" id="ARBA00022842"/>
    </source>
</evidence>
<evidence type="ECO:0000259" key="28">
    <source>
        <dbReference type="PROSITE" id="PS50975"/>
    </source>
</evidence>
<dbReference type="PANTHER" id="PTHR23132">
    <property type="entry name" value="D-ALANINE--D-ALANINE LIGASE"/>
    <property type="match status" value="1"/>
</dbReference>
<dbReference type="Proteomes" id="UP000293764">
    <property type="component" value="Unassembled WGS sequence"/>
</dbReference>
<organism evidence="29 30">
    <name type="scientific">Pengzhenrongella frigida</name>
    <dbReference type="NCBI Taxonomy" id="1259133"/>
    <lineage>
        <taxon>Bacteria</taxon>
        <taxon>Bacillati</taxon>
        <taxon>Actinomycetota</taxon>
        <taxon>Actinomycetes</taxon>
        <taxon>Micrococcales</taxon>
        <taxon>Pengzhenrongella</taxon>
    </lineage>
</organism>
<comment type="pathway">
    <text evidence="4 22">Cell wall biogenesis; peptidoglycan biosynthesis.</text>
</comment>
<evidence type="ECO:0000256" key="27">
    <source>
        <dbReference type="SAM" id="MobiDB-lite"/>
    </source>
</evidence>
<feature type="active site" evidence="23">
    <location>
        <position position="362"/>
    </location>
</feature>
<keyword evidence="11 26" id="KW-0067">ATP-binding</keyword>
<dbReference type="GO" id="GO:0046872">
    <property type="term" value="F:metal ion binding"/>
    <property type="evidence" value="ECO:0007669"/>
    <property type="project" value="UniProtKB-KW"/>
</dbReference>
<evidence type="ECO:0000256" key="3">
    <source>
        <dbReference type="ARBA" id="ARBA00004496"/>
    </source>
</evidence>
<dbReference type="Gene3D" id="3.30.470.20">
    <property type="entry name" value="ATP-grasp fold, B domain"/>
    <property type="match status" value="1"/>
</dbReference>
<dbReference type="NCBIfam" id="TIGR01205">
    <property type="entry name" value="D_ala_D_alaTIGR"/>
    <property type="match status" value="1"/>
</dbReference>
<reference evidence="29 30" key="1">
    <citation type="submission" date="2019-01" db="EMBL/GenBank/DDBJ databases">
        <title>Novel species of Cellulomonas.</title>
        <authorList>
            <person name="Liu Q."/>
            <person name="Xin Y.-H."/>
        </authorList>
    </citation>
    <scope>NUCLEOTIDE SEQUENCE [LARGE SCALE GENOMIC DNA]</scope>
    <source>
        <strain evidence="29 30">HLT2-17</strain>
    </source>
</reference>
<evidence type="ECO:0000256" key="14">
    <source>
        <dbReference type="ARBA" id="ARBA00022984"/>
    </source>
</evidence>
<comment type="function">
    <text evidence="2 22">Cell wall formation.</text>
</comment>
<evidence type="ECO:0000256" key="1">
    <source>
        <dbReference type="ARBA" id="ARBA00001936"/>
    </source>
</evidence>
<evidence type="ECO:0000256" key="4">
    <source>
        <dbReference type="ARBA" id="ARBA00004752"/>
    </source>
</evidence>
<feature type="binding site" evidence="24">
    <location>
        <begin position="251"/>
        <end position="258"/>
    </location>
    <ligand>
        <name>ATP</name>
        <dbReference type="ChEBI" id="CHEBI:30616"/>
    </ligand>
</feature>
<keyword evidence="14 22" id="KW-0573">Peptidoglycan synthesis</keyword>
<keyword evidence="30" id="KW-1185">Reference proteome</keyword>
<dbReference type="Gene3D" id="3.30.1490.20">
    <property type="entry name" value="ATP-grasp fold, A domain"/>
    <property type="match status" value="1"/>
</dbReference>
<feature type="binding site" evidence="25">
    <location>
        <position position="353"/>
    </location>
    <ligand>
        <name>Mg(2+)</name>
        <dbReference type="ChEBI" id="CHEBI:18420"/>
        <label>2</label>
    </ligand>
</feature>
<comment type="caution">
    <text evidence="29">The sequence shown here is derived from an EMBL/GenBank/DDBJ whole genome shotgun (WGS) entry which is preliminary data.</text>
</comment>
<dbReference type="Gene3D" id="3.40.50.20">
    <property type="match status" value="1"/>
</dbReference>
<dbReference type="InterPro" id="IPR005905">
    <property type="entry name" value="D_ala_D_ala"/>
</dbReference>
<comment type="cofactor">
    <cofactor evidence="1">
        <name>Mn(2+)</name>
        <dbReference type="ChEBI" id="CHEBI:29035"/>
    </cofactor>
</comment>
<dbReference type="AlphaFoldDB" id="A0A4Q5MXB6"/>
<feature type="binding site" evidence="25">
    <location>
        <position position="351"/>
    </location>
    <ligand>
        <name>Mg(2+)</name>
        <dbReference type="ChEBI" id="CHEBI:18420"/>
        <label>2</label>
    </ligand>
</feature>
<dbReference type="RefSeq" id="WP_130103443.1">
    <property type="nucleotide sequence ID" value="NZ_SDWW01000038.1"/>
</dbReference>
<keyword evidence="10 24" id="KW-0547">Nucleotide-binding</keyword>
<evidence type="ECO:0000256" key="2">
    <source>
        <dbReference type="ARBA" id="ARBA00003921"/>
    </source>
</evidence>
<keyword evidence="9 25" id="KW-0479">Metal-binding</keyword>
<comment type="similarity">
    <text evidence="5 22">Belongs to the D-alanine--D-alanine ligase family.</text>
</comment>
<feature type="region of interest" description="Disordered" evidence="27">
    <location>
        <begin position="1"/>
        <end position="25"/>
    </location>
</feature>
<dbReference type="FunFam" id="3.30.470.20:FF:000008">
    <property type="entry name" value="D-alanine--D-alanine ligase"/>
    <property type="match status" value="1"/>
</dbReference>
<keyword evidence="12 25" id="KW-0460">Magnesium</keyword>
<evidence type="ECO:0000256" key="13">
    <source>
        <dbReference type="ARBA" id="ARBA00022960"/>
    </source>
</evidence>
<evidence type="ECO:0000256" key="15">
    <source>
        <dbReference type="ARBA" id="ARBA00023211"/>
    </source>
</evidence>
<keyword evidence="8 22" id="KW-0436">Ligase</keyword>
<evidence type="ECO:0000256" key="23">
    <source>
        <dbReference type="PIRSR" id="PIRSR039102-1"/>
    </source>
</evidence>
<feature type="binding site" evidence="24">
    <location>
        <begin position="221"/>
        <end position="222"/>
    </location>
    <ligand>
        <name>ATP</name>
        <dbReference type="ChEBI" id="CHEBI:30616"/>
    </ligand>
</feature>
<evidence type="ECO:0000256" key="25">
    <source>
        <dbReference type="PIRSR" id="PIRSR039102-3"/>
    </source>
</evidence>
<evidence type="ECO:0000256" key="6">
    <source>
        <dbReference type="ARBA" id="ARBA00012216"/>
    </source>
</evidence>
<dbReference type="PROSITE" id="PS00844">
    <property type="entry name" value="DALA_DALA_LIGASE_2"/>
    <property type="match status" value="1"/>
</dbReference>
<dbReference type="InterPro" id="IPR011761">
    <property type="entry name" value="ATP-grasp"/>
</dbReference>
<dbReference type="PANTHER" id="PTHR23132:SF25">
    <property type="entry name" value="D-ALANINE--D-ALANINE LIGASE A"/>
    <property type="match status" value="1"/>
</dbReference>
<dbReference type="OrthoDB" id="9813261at2"/>
<evidence type="ECO:0000256" key="5">
    <source>
        <dbReference type="ARBA" id="ARBA00010871"/>
    </source>
</evidence>
<evidence type="ECO:0000256" key="9">
    <source>
        <dbReference type="ARBA" id="ARBA00022723"/>
    </source>
</evidence>
<evidence type="ECO:0000256" key="8">
    <source>
        <dbReference type="ARBA" id="ARBA00022598"/>
    </source>
</evidence>
<evidence type="ECO:0000256" key="10">
    <source>
        <dbReference type="ARBA" id="ARBA00022741"/>
    </source>
</evidence>
<keyword evidence="7 22" id="KW-0963">Cytoplasm</keyword>
<evidence type="ECO:0000256" key="11">
    <source>
        <dbReference type="ARBA" id="ARBA00022840"/>
    </source>
</evidence>
<dbReference type="HAMAP" id="MF_00047">
    <property type="entry name" value="Dala_Dala_lig"/>
    <property type="match status" value="1"/>
</dbReference>
<keyword evidence="13 22" id="KW-0133">Cell shape</keyword>